<dbReference type="SUPFAM" id="SSF48452">
    <property type="entry name" value="TPR-like"/>
    <property type="match status" value="2"/>
</dbReference>
<dbReference type="SMART" id="SM00028">
    <property type="entry name" value="TPR"/>
    <property type="match status" value="3"/>
</dbReference>
<feature type="region of interest" description="Disordered" evidence="1">
    <location>
        <begin position="772"/>
        <end position="848"/>
    </location>
</feature>
<dbReference type="InterPro" id="IPR011990">
    <property type="entry name" value="TPR-like_helical_dom_sf"/>
</dbReference>
<evidence type="ECO:0000313" key="2">
    <source>
        <dbReference type="EMBL" id="KAG8458502.1"/>
    </source>
</evidence>
<evidence type="ECO:0008006" key="4">
    <source>
        <dbReference type="Google" id="ProtNLM"/>
    </source>
</evidence>
<accession>A0A8J5X8P0</accession>
<name>A0A8J5X8P0_DIALT</name>
<evidence type="ECO:0000313" key="3">
    <source>
        <dbReference type="Proteomes" id="UP000751190"/>
    </source>
</evidence>
<dbReference type="OMA" id="LDEANEC"/>
<protein>
    <recommendedName>
        <fullName evidence="4">Kinesin light chain</fullName>
    </recommendedName>
</protein>
<dbReference type="PANTHER" id="PTHR46082">
    <property type="entry name" value="ATP/GTP-BINDING PROTEIN-RELATED"/>
    <property type="match status" value="1"/>
</dbReference>
<comment type="caution">
    <text evidence="2">The sequence shown here is derived from an EMBL/GenBank/DDBJ whole genome shotgun (WGS) entry which is preliminary data.</text>
</comment>
<dbReference type="Proteomes" id="UP000751190">
    <property type="component" value="Unassembled WGS sequence"/>
</dbReference>
<dbReference type="Pfam" id="PF13424">
    <property type="entry name" value="TPR_12"/>
    <property type="match status" value="1"/>
</dbReference>
<dbReference type="Gene3D" id="1.25.40.10">
    <property type="entry name" value="Tetratricopeptide repeat domain"/>
    <property type="match status" value="3"/>
</dbReference>
<dbReference type="OrthoDB" id="539810at2759"/>
<evidence type="ECO:0000256" key="1">
    <source>
        <dbReference type="SAM" id="MobiDB-lite"/>
    </source>
</evidence>
<proteinExistence type="predicted"/>
<dbReference type="AlphaFoldDB" id="A0A8J5X8P0"/>
<keyword evidence="3" id="KW-1185">Reference proteome</keyword>
<sequence length="848" mass="88911">MSQALGGADAPPILGVSLDVITKLRDEARALQASAGPPRVWRAWEDPPSRRAAGEPLTTECVCFELVRPRTAAAQCALVALLPPAQVSPATVFVSHAWRYAFDDLVDAIERAPLAEPRSVWLDVIANSQWQTDARDFTWWTTTFRTSIQRIGTTLAVFAPWSDPISLTRAWCLYELFIASVEGELVVAMPAREEADFVSTIRFRFDEIARSLSRLSLARAQAFSAADRAAIFGAVEQTVGVHALDATVLAAVRAWLLDAGLRALAAGGGEASDVMLSSRLAVLLEGAGRRDEAEGMYRRALSAQEAHEGAAHAETLSTALNLAVLLLAAADSGGADARAPRLAEAEALLRRALAGFDELCGAAEGGDDDGVSKHEKDAVIALSNVGRLCASTGRLDEANECYTRGLERARAKLGAESAELYLLMGQCALLRYDRGDVDGAIVQLRDAIAGRTRVLGESHVSTLFALGRLAQMLRAKGELAEAEALTVTLVERRERTLGVDHADTLESVVARAWFLEARGDAERAQRLYEHALRGLAPEPAAAAAGAVDMRATMAAEGAARCAQLRGDARTAEALFARALSEREACGRGMADGGTLAVASSLSTLLRARGALREAEAVYRRMIDGIEATRASGQLAVPELSLLTLRHMLARAVAAQGDARAEDAEALLRDALARRRAVLGAEHPHVHLSANTLGAFLSGRPGGADEGGALCAAFLAATDGVLPDGSEERLAASRAVARAARLRAQDGAAAFALEREIERLTLLLVDLGVEPASGGGGGGGERSASVRADGTAEPAGRAKVAAPARDETDSASAGGGSARRATLAGFLSGLCGPRAKGARPLARASSGAR</sequence>
<dbReference type="Pfam" id="PF13374">
    <property type="entry name" value="TPR_10"/>
    <property type="match status" value="3"/>
</dbReference>
<reference evidence="2" key="1">
    <citation type="submission" date="2021-05" db="EMBL/GenBank/DDBJ databases">
        <title>The genome of the haptophyte Pavlova lutheri (Diacronema luteri, Pavlovales) - a model for lipid biosynthesis in eukaryotic algae.</title>
        <authorList>
            <person name="Hulatt C.J."/>
            <person name="Posewitz M.C."/>
        </authorList>
    </citation>
    <scope>NUCLEOTIDE SEQUENCE</scope>
    <source>
        <strain evidence="2">NIVA-4/92</strain>
    </source>
</reference>
<dbReference type="InterPro" id="IPR019734">
    <property type="entry name" value="TPR_rpt"/>
</dbReference>
<gene>
    <name evidence="2" type="ORF">KFE25_003037</name>
</gene>
<dbReference type="EMBL" id="JAGTXO010000050">
    <property type="protein sequence ID" value="KAG8458502.1"/>
    <property type="molecule type" value="Genomic_DNA"/>
</dbReference>
<organism evidence="2 3">
    <name type="scientific">Diacronema lutheri</name>
    <name type="common">Unicellular marine alga</name>
    <name type="synonym">Monochrysis lutheri</name>
    <dbReference type="NCBI Taxonomy" id="2081491"/>
    <lineage>
        <taxon>Eukaryota</taxon>
        <taxon>Haptista</taxon>
        <taxon>Haptophyta</taxon>
        <taxon>Pavlovophyceae</taxon>
        <taxon>Pavlovales</taxon>
        <taxon>Pavlovaceae</taxon>
        <taxon>Diacronema</taxon>
    </lineage>
</organism>
<dbReference type="InterPro" id="IPR053137">
    <property type="entry name" value="NLR-like"/>
</dbReference>
<dbReference type="PANTHER" id="PTHR46082:SF6">
    <property type="entry name" value="AAA+ ATPASE DOMAIN-CONTAINING PROTEIN-RELATED"/>
    <property type="match status" value="1"/>
</dbReference>